<dbReference type="Proteomes" id="UP000886058">
    <property type="component" value="Unassembled WGS sequence"/>
</dbReference>
<comment type="caution">
    <text evidence="1">The sequence shown here is derived from an EMBL/GenBank/DDBJ whole genome shotgun (WGS) entry which is preliminary data.</text>
</comment>
<dbReference type="InterPro" id="IPR036086">
    <property type="entry name" value="ParB/Sulfiredoxin_sf"/>
</dbReference>
<dbReference type="Gene3D" id="1.10.8.10">
    <property type="entry name" value="DNA helicase RuvA subunit, C-terminal domain"/>
    <property type="match status" value="1"/>
</dbReference>
<proteinExistence type="predicted"/>
<evidence type="ECO:0000313" key="1">
    <source>
        <dbReference type="EMBL" id="HHE33012.1"/>
    </source>
</evidence>
<name>A0A7C5DFG5_9CHLB</name>
<dbReference type="AlphaFoldDB" id="A0A7C5DFG5"/>
<dbReference type="CDD" id="cd16390">
    <property type="entry name" value="ParB_N_Srx_like"/>
    <property type="match status" value="1"/>
</dbReference>
<gene>
    <name evidence="1" type="ORF">ENL07_10445</name>
</gene>
<organism evidence="1">
    <name type="scientific">Chlorobaculum parvum</name>
    <dbReference type="NCBI Taxonomy" id="274539"/>
    <lineage>
        <taxon>Bacteria</taxon>
        <taxon>Pseudomonadati</taxon>
        <taxon>Chlorobiota</taxon>
        <taxon>Chlorobiia</taxon>
        <taxon>Chlorobiales</taxon>
        <taxon>Chlorobiaceae</taxon>
        <taxon>Chlorobaculum</taxon>
    </lineage>
</organism>
<dbReference type="EMBL" id="DRSQ01000228">
    <property type="protein sequence ID" value="HHE33012.1"/>
    <property type="molecule type" value="Genomic_DNA"/>
</dbReference>
<accession>A0A7C5DFG5</accession>
<dbReference type="InterPro" id="IPR014956">
    <property type="entry name" value="ParBc_2"/>
</dbReference>
<reference evidence="1" key="1">
    <citation type="journal article" date="2020" name="mSystems">
        <title>Genome- and Community-Level Interaction Insights into Carbon Utilization and Element Cycling Functions of Hydrothermarchaeota in Hydrothermal Sediment.</title>
        <authorList>
            <person name="Zhou Z."/>
            <person name="Liu Y."/>
            <person name="Xu W."/>
            <person name="Pan J."/>
            <person name="Luo Z.H."/>
            <person name="Li M."/>
        </authorList>
    </citation>
    <scope>NUCLEOTIDE SEQUENCE [LARGE SCALE GENOMIC DNA]</scope>
    <source>
        <strain evidence="1">HyVt-633</strain>
    </source>
</reference>
<protein>
    <recommendedName>
        <fullName evidence="2">Chromosome partitioning protein ParB</fullName>
    </recommendedName>
</protein>
<dbReference type="Pfam" id="PF08857">
    <property type="entry name" value="ParBc_2"/>
    <property type="match status" value="1"/>
</dbReference>
<dbReference type="SUPFAM" id="SSF110849">
    <property type="entry name" value="ParB/Sulfiredoxin"/>
    <property type="match status" value="1"/>
</dbReference>
<sequence length="242" mass="28391">MPKDIHKLFDYLPEITDRSEQGSICRVLVSRLRPTQNAVGFDEIFKKRKKIRKKTDNPDDLQDYLMQRAIPVIIGNGGEFYQIDYHHLAYSVWHELGDMYLPVEVVKNWSVIEGYSFWKAMRKNKWLYPFAGDGGGPLPPDQLKTHIKDLENDIFRSLSWKVREKYGYVKSPSNAIFAEFKWANFYRSRIIFDVQLKEQLDIKELTLEKVKDEEKGDYKRLLKLAMYLATSDEAKGLPGFRG</sequence>
<evidence type="ECO:0008006" key="2">
    <source>
        <dbReference type="Google" id="ProtNLM"/>
    </source>
</evidence>
<dbReference type="Gene3D" id="3.90.1530.10">
    <property type="entry name" value="Conserved hypothetical protein from pyrococcus furiosus pfu- 392566-001, ParB domain"/>
    <property type="match status" value="1"/>
</dbReference>